<evidence type="ECO:0000313" key="3">
    <source>
        <dbReference type="Proteomes" id="UP000803844"/>
    </source>
</evidence>
<evidence type="ECO:0000313" key="2">
    <source>
        <dbReference type="EMBL" id="KAF3770082.1"/>
    </source>
</evidence>
<dbReference type="AlphaFoldDB" id="A0A9P4YBZ5"/>
<reference evidence="2" key="1">
    <citation type="journal article" date="2020" name="Phytopathology">
        <title>Genome sequence of the chestnut blight fungus Cryphonectria parasitica EP155: A fundamental resource for an archetypical invasive plant pathogen.</title>
        <authorList>
            <person name="Crouch J.A."/>
            <person name="Dawe A."/>
            <person name="Aerts A."/>
            <person name="Barry K."/>
            <person name="Churchill A.C.L."/>
            <person name="Grimwood J."/>
            <person name="Hillman B."/>
            <person name="Milgroom M.G."/>
            <person name="Pangilinan J."/>
            <person name="Smith M."/>
            <person name="Salamov A."/>
            <person name="Schmutz J."/>
            <person name="Yadav J."/>
            <person name="Grigoriev I.V."/>
            <person name="Nuss D."/>
        </authorList>
    </citation>
    <scope>NUCLEOTIDE SEQUENCE</scope>
    <source>
        <strain evidence="2">EP155</strain>
    </source>
</reference>
<comment type="caution">
    <text evidence="2">The sequence shown here is derived from an EMBL/GenBank/DDBJ whole genome shotgun (WGS) entry which is preliminary data.</text>
</comment>
<dbReference type="PANTHER" id="PTHR38886">
    <property type="entry name" value="SESA DOMAIN-CONTAINING PROTEIN"/>
    <property type="match status" value="1"/>
</dbReference>
<dbReference type="PANTHER" id="PTHR38886:SF1">
    <property type="entry name" value="NACHT-NTPASE AND P-LOOP NTPASES N-TERMINAL DOMAIN-CONTAINING PROTEIN"/>
    <property type="match status" value="1"/>
</dbReference>
<evidence type="ECO:0008006" key="4">
    <source>
        <dbReference type="Google" id="ProtNLM"/>
    </source>
</evidence>
<keyword evidence="3" id="KW-1185">Reference proteome</keyword>
<protein>
    <recommendedName>
        <fullName evidence="4">Fungal N-terminal domain-containing protein</fullName>
    </recommendedName>
</protein>
<dbReference type="Proteomes" id="UP000803844">
    <property type="component" value="Unassembled WGS sequence"/>
</dbReference>
<dbReference type="GeneID" id="63837125"/>
<evidence type="ECO:0000256" key="1">
    <source>
        <dbReference type="SAM" id="MobiDB-lite"/>
    </source>
</evidence>
<organism evidence="2 3">
    <name type="scientific">Cryphonectria parasitica (strain ATCC 38755 / EP155)</name>
    <dbReference type="NCBI Taxonomy" id="660469"/>
    <lineage>
        <taxon>Eukaryota</taxon>
        <taxon>Fungi</taxon>
        <taxon>Dikarya</taxon>
        <taxon>Ascomycota</taxon>
        <taxon>Pezizomycotina</taxon>
        <taxon>Sordariomycetes</taxon>
        <taxon>Sordariomycetidae</taxon>
        <taxon>Diaporthales</taxon>
        <taxon>Cryphonectriaceae</taxon>
        <taxon>Cryphonectria-Endothia species complex</taxon>
        <taxon>Cryphonectria</taxon>
    </lineage>
</organism>
<dbReference type="EMBL" id="MU032344">
    <property type="protein sequence ID" value="KAF3770082.1"/>
    <property type="molecule type" value="Genomic_DNA"/>
</dbReference>
<gene>
    <name evidence="2" type="ORF">M406DRAFT_325551</name>
</gene>
<dbReference type="RefSeq" id="XP_040781043.1">
    <property type="nucleotide sequence ID" value="XM_040919996.1"/>
</dbReference>
<feature type="region of interest" description="Disordered" evidence="1">
    <location>
        <begin position="314"/>
        <end position="366"/>
    </location>
</feature>
<dbReference type="OrthoDB" id="3045089at2759"/>
<proteinExistence type="predicted"/>
<accession>A0A9P4YBZ5</accession>
<sequence length="438" mass="49442">MSFAPTFASFGDFLSIALLIKDIISALDDSRGSAKKYQDLIQSLAILEQAIQQVDKVYRSPQNADTFNSISVTALQVTGQIRKCLEEFKARIEKYSKCLGPGGSDNVAKKMTRRARKLQFRCEQDQVDEFQQQVHMYNMLLNTLLQATTLQVYTSTNNGITIEVTLDDQRRLLQGLWGFFGQKILGGLRFIARLGIDLKRSTSQILSALMPISAMLNEVHSKLLSGHVLDAPFEQKFVLEDATGKPEKIYMTNIPTWEAFDFWLHWRFQGEKGARRLVDMSLMCRESVDKNATSCPWCQTDSTSSTGMEVQYAEEDGFSSPGSRPPVQESISEKNDVCAEYQNRTRAGSTKDEDSNLAESSDEEDVKGLVHISPALRQKVVQALRQWETEHFGLEGAAAINDDIRNDHMLGQQRNWRLMRAHQVEAEVHHFGQAEQSS</sequence>
<name>A0A9P4YBZ5_CRYP1</name>